<dbReference type="AlphaFoldDB" id="A0A172F0W4"/>
<name>A0A172F0W4_9EUGL</name>
<geneLocation type="chloroplast" evidence="5"/>
<dbReference type="GO" id="GO:1990904">
    <property type="term" value="C:ribonucleoprotein complex"/>
    <property type="evidence" value="ECO:0007669"/>
    <property type="project" value="UniProtKB-KW"/>
</dbReference>
<sequence length="109" mass="13011">MIRITRGSAARKKHKKIIKLNKSFRGSHSRLFRTASQQNKKALSYSYCGRRLKKRIMRTIWIKRINSNKINLKYSLFRNKLKEKNIIINRKIIAKIIELDNNTILKITK</sequence>
<evidence type="ECO:0000256" key="1">
    <source>
        <dbReference type="ARBA" id="ARBA00007698"/>
    </source>
</evidence>
<dbReference type="EMBL" id="KR921747">
    <property type="protein sequence ID" value="ALP86100.1"/>
    <property type="molecule type" value="Genomic_DNA"/>
</dbReference>
<dbReference type="PANTHER" id="PTHR10986">
    <property type="entry name" value="39S RIBOSOMAL PROTEIN L20"/>
    <property type="match status" value="1"/>
</dbReference>
<dbReference type="Pfam" id="PF00453">
    <property type="entry name" value="Ribosomal_L20"/>
    <property type="match status" value="1"/>
</dbReference>
<evidence type="ECO:0000256" key="3">
    <source>
        <dbReference type="ARBA" id="ARBA00023274"/>
    </source>
</evidence>
<keyword evidence="5" id="KW-0934">Plastid</keyword>
<dbReference type="SUPFAM" id="SSF74731">
    <property type="entry name" value="Ribosomal protein L20"/>
    <property type="match status" value="1"/>
</dbReference>
<keyword evidence="3 4" id="KW-0687">Ribonucleoprotein</keyword>
<keyword evidence="5" id="KW-0150">Chloroplast</keyword>
<dbReference type="Gene3D" id="1.10.1900.20">
    <property type="entry name" value="Ribosomal protein L20"/>
    <property type="match status" value="1"/>
</dbReference>
<dbReference type="PRINTS" id="PR00062">
    <property type="entry name" value="RIBOSOMALL20"/>
</dbReference>
<proteinExistence type="inferred from homology"/>
<keyword evidence="2 4" id="KW-0689">Ribosomal protein</keyword>
<dbReference type="InterPro" id="IPR035566">
    <property type="entry name" value="Ribosomal_protein_bL20_C"/>
</dbReference>
<dbReference type="GO" id="GO:0019843">
    <property type="term" value="F:rRNA binding"/>
    <property type="evidence" value="ECO:0007669"/>
    <property type="project" value="InterPro"/>
</dbReference>
<evidence type="ECO:0000256" key="2">
    <source>
        <dbReference type="ARBA" id="ARBA00022980"/>
    </source>
</evidence>
<dbReference type="InterPro" id="IPR005813">
    <property type="entry name" value="Ribosomal_bL20"/>
</dbReference>
<dbReference type="CDD" id="cd07026">
    <property type="entry name" value="Ribosomal_L20"/>
    <property type="match status" value="1"/>
</dbReference>
<comment type="similarity">
    <text evidence="1 4">Belongs to the bacterial ribosomal protein bL20 family.</text>
</comment>
<gene>
    <name evidence="5" type="primary">rpl20</name>
</gene>
<organism evidence="5">
    <name type="scientific">Phacus orbicularis</name>
    <dbReference type="NCBI Taxonomy" id="158829"/>
    <lineage>
        <taxon>Eukaryota</taxon>
        <taxon>Discoba</taxon>
        <taxon>Euglenozoa</taxon>
        <taxon>Euglenida</taxon>
        <taxon>Spirocuta</taxon>
        <taxon>Euglenophyceae</taxon>
        <taxon>Euglenales</taxon>
        <taxon>Phacaceae</taxon>
        <taxon>Phacus</taxon>
    </lineage>
</organism>
<dbReference type="NCBIfam" id="TIGR01032">
    <property type="entry name" value="rplT_bact"/>
    <property type="match status" value="1"/>
</dbReference>
<dbReference type="GO" id="GO:0006412">
    <property type="term" value="P:translation"/>
    <property type="evidence" value="ECO:0007669"/>
    <property type="project" value="InterPro"/>
</dbReference>
<evidence type="ECO:0000256" key="4">
    <source>
        <dbReference type="RuleBase" id="RU000561"/>
    </source>
</evidence>
<dbReference type="GO" id="GO:0005840">
    <property type="term" value="C:ribosome"/>
    <property type="evidence" value="ECO:0007669"/>
    <property type="project" value="UniProtKB-KW"/>
</dbReference>
<reference evidence="5" key="1">
    <citation type="submission" date="2015-05" db="EMBL/GenBank/DDBJ databases">
        <title>Phacus orbicularis chloroplast genome.</title>
        <authorList>
            <person name="Kasiborski B.A."/>
            <person name="Linton E.W."/>
        </authorList>
    </citation>
    <scope>NUCLEOTIDE SEQUENCE</scope>
</reference>
<dbReference type="Gene3D" id="6.10.160.10">
    <property type="match status" value="1"/>
</dbReference>
<dbReference type="GO" id="GO:0003735">
    <property type="term" value="F:structural constituent of ribosome"/>
    <property type="evidence" value="ECO:0007669"/>
    <property type="project" value="InterPro"/>
</dbReference>
<evidence type="ECO:0000313" key="5">
    <source>
        <dbReference type="EMBL" id="ALP86100.1"/>
    </source>
</evidence>
<protein>
    <submittedName>
        <fullName evidence="5">Ribosomal protein L20</fullName>
    </submittedName>
</protein>
<accession>A0A172F0W4</accession>